<dbReference type="InterPro" id="IPR036188">
    <property type="entry name" value="FAD/NAD-bd_sf"/>
</dbReference>
<dbReference type="PANTHER" id="PTHR16128:SF5">
    <property type="entry name" value="FAD_NAD(P)-BINDING OXIDOREDUCTASE FAMILY PROTEIN"/>
    <property type="match status" value="1"/>
</dbReference>
<keyword evidence="3" id="KW-1185">Reference proteome</keyword>
<dbReference type="Proteomes" id="UP000268192">
    <property type="component" value="Chromosome"/>
</dbReference>
<dbReference type="Pfam" id="PF13450">
    <property type="entry name" value="NAD_binding_8"/>
    <property type="match status" value="1"/>
</dbReference>
<dbReference type="InterPro" id="IPR002937">
    <property type="entry name" value="Amino_oxidase"/>
</dbReference>
<evidence type="ECO:0000313" key="3">
    <source>
        <dbReference type="Proteomes" id="UP000268192"/>
    </source>
</evidence>
<dbReference type="AlphaFoldDB" id="A0A3Q8XT35"/>
<accession>A0A3Q8XT35</accession>
<dbReference type="OrthoDB" id="5792777at2"/>
<dbReference type="SUPFAM" id="SSF51905">
    <property type="entry name" value="FAD/NAD(P)-binding domain"/>
    <property type="match status" value="1"/>
</dbReference>
<proteinExistence type="predicted"/>
<reference evidence="2 3" key="1">
    <citation type="submission" date="2018-09" db="EMBL/GenBank/DDBJ databases">
        <title>Marinorhizobium profundi gen. nov., sp. nov., isolated from a deep-sea sediment sample from the New Britain Trench and proposal of Marinorhizobiaceae fam. nov. in the order Rhizobiales of the class Alphaproteobacteria.</title>
        <authorList>
            <person name="Cao J."/>
        </authorList>
    </citation>
    <scope>NUCLEOTIDE SEQUENCE [LARGE SCALE GENOMIC DNA]</scope>
    <source>
        <strain evidence="2 3">WS11</strain>
    </source>
</reference>
<feature type="domain" description="Amine oxidase" evidence="1">
    <location>
        <begin position="98"/>
        <end position="322"/>
    </location>
</feature>
<gene>
    <name evidence="2" type="ORF">D5400_18605</name>
</gene>
<protein>
    <recommendedName>
        <fullName evidence="1">Amine oxidase domain-containing protein</fullName>
    </recommendedName>
</protein>
<dbReference type="Gene3D" id="3.90.660.10">
    <property type="match status" value="1"/>
</dbReference>
<evidence type="ECO:0000259" key="1">
    <source>
        <dbReference type="Pfam" id="PF01593"/>
    </source>
</evidence>
<dbReference type="PANTHER" id="PTHR16128">
    <property type="entry name" value="FAD/NAD(P)-BINDING OXIDOREDUCTASE FAMILY PROTEIN"/>
    <property type="match status" value="1"/>
</dbReference>
<dbReference type="Pfam" id="PF01593">
    <property type="entry name" value="Amino_oxidase"/>
    <property type="match status" value="1"/>
</dbReference>
<organism evidence="2 3">
    <name type="scientific">Georhizobium profundi</name>
    <dbReference type="NCBI Taxonomy" id="2341112"/>
    <lineage>
        <taxon>Bacteria</taxon>
        <taxon>Pseudomonadati</taxon>
        <taxon>Pseudomonadota</taxon>
        <taxon>Alphaproteobacteria</taxon>
        <taxon>Hyphomicrobiales</taxon>
        <taxon>Rhizobiaceae</taxon>
        <taxon>Georhizobium</taxon>
    </lineage>
</organism>
<sequence length="325" mass="35280">MKRIAIVGAGIGGLTLAHALKEHFAVTVFEKGRGAGGRMSTRREGRYAFDHGAQSFTVRTRAFADWLEPLRHRNLVEEWRGPLVTLSHGKVLGPRRSNETHYVAVPGMNAIAKALADGVDLRSGVDVAPITSQSGPHTLLDTEGTVLGDFDLVVSASVARHARMLFPAAGKDTPFMTDVAMRPCHALMVAFDQPWTEDWIAARIIDGPLDWLSVDSTKPGRDRSVTTFVAQTKSDWSRHHVDIAAPNLAPLLYAALKASLPVDLPEAALLKAHRWGAAFTDMRQRSGPWLDTTQGLAATGDWTATNRIEDICLSALALAERIKAA</sequence>
<dbReference type="KEGG" id="abaw:D5400_18605"/>
<dbReference type="GO" id="GO:0016491">
    <property type="term" value="F:oxidoreductase activity"/>
    <property type="evidence" value="ECO:0007669"/>
    <property type="project" value="InterPro"/>
</dbReference>
<dbReference type="EMBL" id="CP032509">
    <property type="protein sequence ID" value="AZN73030.1"/>
    <property type="molecule type" value="Genomic_DNA"/>
</dbReference>
<dbReference type="Gene3D" id="3.50.50.60">
    <property type="entry name" value="FAD/NAD(P)-binding domain"/>
    <property type="match status" value="1"/>
</dbReference>
<dbReference type="RefSeq" id="WP_126011530.1">
    <property type="nucleotide sequence ID" value="NZ_CP032509.1"/>
</dbReference>
<name>A0A3Q8XT35_9HYPH</name>
<evidence type="ECO:0000313" key="2">
    <source>
        <dbReference type="EMBL" id="AZN73030.1"/>
    </source>
</evidence>